<gene>
    <name evidence="10" type="primary">UBE3A</name>
</gene>
<feature type="region of interest" description="Disordered" evidence="7">
    <location>
        <begin position="27"/>
        <end position="46"/>
    </location>
</feature>
<evidence type="ECO:0000313" key="10">
    <source>
        <dbReference type="RefSeq" id="XP_025774452.1"/>
    </source>
</evidence>
<dbReference type="PANTHER" id="PTHR45700:SF10">
    <property type="entry name" value="UBIQUITIN-PROTEIN LIGASE E3A"/>
    <property type="match status" value="1"/>
</dbReference>
<keyword evidence="5 6" id="KW-0833">Ubl conjugation pathway</keyword>
<dbReference type="InterPro" id="IPR000569">
    <property type="entry name" value="HECT_dom"/>
</dbReference>
<evidence type="ECO:0000256" key="1">
    <source>
        <dbReference type="ARBA" id="ARBA00000885"/>
    </source>
</evidence>
<evidence type="ECO:0000256" key="2">
    <source>
        <dbReference type="ARBA" id="ARBA00012485"/>
    </source>
</evidence>
<sequence length="765" mass="87617">MDNNAAAIKALELYKINAKLCDPHPSKKGASSAYLENSKGAPNNSCSDIKMNKKEGQGARDDFRDVTYLTEDTVYEILELCREREDYSPLIRVIGRVFSSAEALVQSFRKVKQHTKEELKSLQGKDEDKDEDEKEKAACSAAAAMEEDSEASSSRISDSSQGDNNLQKLGPDDVSVDIEAIRRVYTRLLSNEKIETAFLNALVYLSPNVECDLTYHNVYSRDPNYLNLFIIVMENRNLHSPEYLEMALPLFCKAMSKLPLAAQGKLVRLWSKYSADQIRRMMETFQQLITYKVISNEFNSRNLVNDDDAIVAASKCLKMVYYANVVGGEVDTNHNEEDDEEPIPESSELTLQELLGEERRNKKGPRVDPLETELGVKTLDCRKPLIPFEEFINEPLNDVLEMDKDYTFFKVETENKFSFMTCPFILNAVTKNLGLYYDNRIRMYSERRITVLYSLVQGQQLNPYLRLKVRRDHIIDDALVRLEMIAMENPADLKKQLYVEFEGEQGVDEGGVSKEFFQLVVEEIFNPDIGMFTYDESTKLFWFNPSSFETEGQFTLIGIVLGLAIYNNCILDVHFPMVVYRKLMGKKGTFRDLGDSHPVLYQSLKDLLEYEGNVEDDMMITFQISQTDLFGNPMMYDLKENGDKIPITNENRKNLDFQALEETTEYDGGYTRDSVLIREFWEIVHSFTDEQKRLFLQFTTGTDRAPVGGLGKLKMIIAKNGPDTERLPTSHTCFNVLLLPEYSSKEKLKERLLKAITYAKGFGML</sequence>
<keyword evidence="9" id="KW-1185">Reference proteome</keyword>
<protein>
    <recommendedName>
        <fullName evidence="2">HECT-type E3 ubiquitin transferase</fullName>
        <ecNumber evidence="2">2.3.2.26</ecNumber>
    </recommendedName>
</protein>
<dbReference type="PANTHER" id="PTHR45700">
    <property type="entry name" value="UBIQUITIN-PROTEIN LIGASE E3C"/>
    <property type="match status" value="1"/>
</dbReference>
<organism evidence="9 10">
    <name type="scientific">Puma concolor</name>
    <name type="common">Mountain lion</name>
    <name type="synonym">Felis concolor</name>
    <dbReference type="NCBI Taxonomy" id="9696"/>
    <lineage>
        <taxon>Eukaryota</taxon>
        <taxon>Metazoa</taxon>
        <taxon>Chordata</taxon>
        <taxon>Craniata</taxon>
        <taxon>Vertebrata</taxon>
        <taxon>Euteleostomi</taxon>
        <taxon>Mammalia</taxon>
        <taxon>Eutheria</taxon>
        <taxon>Laurasiatheria</taxon>
        <taxon>Carnivora</taxon>
        <taxon>Feliformia</taxon>
        <taxon>Felidae</taxon>
        <taxon>Felinae</taxon>
        <taxon>Puma</taxon>
    </lineage>
</organism>
<name>A0A6P6HFF3_PUMCO</name>
<dbReference type="Gene3D" id="3.30.2410.10">
    <property type="entry name" value="Hect, E3 ligase catalytic domain"/>
    <property type="match status" value="1"/>
</dbReference>
<dbReference type="PROSITE" id="PS50237">
    <property type="entry name" value="HECT"/>
    <property type="match status" value="1"/>
</dbReference>
<evidence type="ECO:0000256" key="5">
    <source>
        <dbReference type="ARBA" id="ARBA00022786"/>
    </source>
</evidence>
<dbReference type="GO" id="GO:0000209">
    <property type="term" value="P:protein polyubiquitination"/>
    <property type="evidence" value="ECO:0007669"/>
    <property type="project" value="InterPro"/>
</dbReference>
<dbReference type="InterPro" id="IPR035983">
    <property type="entry name" value="Hect_E3_ubiquitin_ligase"/>
</dbReference>
<dbReference type="GO" id="GO:0016874">
    <property type="term" value="F:ligase activity"/>
    <property type="evidence" value="ECO:0007669"/>
    <property type="project" value="UniProtKB-KW"/>
</dbReference>
<keyword evidence="3" id="KW-0597">Phosphoprotein</keyword>
<dbReference type="Proteomes" id="UP000515131">
    <property type="component" value="Unplaced"/>
</dbReference>
<feature type="region of interest" description="Disordered" evidence="7">
    <location>
        <begin position="116"/>
        <end position="169"/>
    </location>
</feature>
<dbReference type="EC" id="2.3.2.26" evidence="2"/>
<dbReference type="GeneID" id="112855119"/>
<reference evidence="10" key="1">
    <citation type="submission" date="2025-08" db="UniProtKB">
        <authorList>
            <consortium name="RefSeq"/>
        </authorList>
    </citation>
    <scope>IDENTIFICATION</scope>
    <source>
        <tissue evidence="10">Blood</tissue>
    </source>
</reference>
<dbReference type="CTD" id="7337"/>
<dbReference type="Gene3D" id="3.90.1750.10">
    <property type="entry name" value="Hect, E3 ligase catalytic domains"/>
    <property type="match status" value="1"/>
</dbReference>
<evidence type="ECO:0000256" key="3">
    <source>
        <dbReference type="ARBA" id="ARBA00022553"/>
    </source>
</evidence>
<evidence type="ECO:0000256" key="7">
    <source>
        <dbReference type="SAM" id="MobiDB-lite"/>
    </source>
</evidence>
<dbReference type="SMART" id="SM00119">
    <property type="entry name" value="HECTc"/>
    <property type="match status" value="1"/>
</dbReference>
<dbReference type="FunFam" id="3.90.1750.10:FF:000008">
    <property type="entry name" value="Putative ubiquitin-protein ligase E3A"/>
    <property type="match status" value="1"/>
</dbReference>
<evidence type="ECO:0000259" key="8">
    <source>
        <dbReference type="PROSITE" id="PS50237"/>
    </source>
</evidence>
<proteinExistence type="predicted"/>
<dbReference type="AlphaFoldDB" id="A0A6P6HFF3"/>
<evidence type="ECO:0000256" key="6">
    <source>
        <dbReference type="PROSITE-ProRule" id="PRU00104"/>
    </source>
</evidence>
<feature type="compositionally biased region" description="Low complexity" evidence="7">
    <location>
        <begin position="151"/>
        <end position="163"/>
    </location>
</feature>
<feature type="compositionally biased region" description="Basic and acidic residues" evidence="7">
    <location>
        <begin position="116"/>
        <end position="127"/>
    </location>
</feature>
<evidence type="ECO:0000256" key="4">
    <source>
        <dbReference type="ARBA" id="ARBA00022679"/>
    </source>
</evidence>
<feature type="active site" description="Glycyl thioester intermediate" evidence="6">
    <location>
        <position position="733"/>
    </location>
</feature>
<accession>A0A6P6HFF3</accession>
<keyword evidence="4" id="KW-0808">Transferase</keyword>
<dbReference type="Pfam" id="PF00632">
    <property type="entry name" value="HECT"/>
    <property type="match status" value="2"/>
</dbReference>
<comment type="catalytic activity">
    <reaction evidence="1">
        <text>S-ubiquitinyl-[E2 ubiquitin-conjugating enzyme]-L-cysteine + [acceptor protein]-L-lysine = [E2 ubiquitin-conjugating enzyme]-L-cysteine + N(6)-ubiquitinyl-[acceptor protein]-L-lysine.</text>
        <dbReference type="EC" id="2.3.2.26"/>
    </reaction>
</comment>
<evidence type="ECO:0000313" key="9">
    <source>
        <dbReference type="Proteomes" id="UP000515131"/>
    </source>
</evidence>
<keyword evidence="10" id="KW-0436">Ligase</keyword>
<dbReference type="FunFam" id="3.30.2410.10:FF:000003">
    <property type="entry name" value="probable E3 ubiquitin-protein ligase HERC4 isoform X1"/>
    <property type="match status" value="1"/>
</dbReference>
<feature type="domain" description="HECT" evidence="8">
    <location>
        <begin position="489"/>
        <end position="765"/>
    </location>
</feature>
<dbReference type="SUPFAM" id="SSF56204">
    <property type="entry name" value="Hect, E3 ligase catalytic domain"/>
    <property type="match status" value="1"/>
</dbReference>
<dbReference type="CDD" id="cd00078">
    <property type="entry name" value="HECTc"/>
    <property type="match status" value="1"/>
</dbReference>
<dbReference type="InterPro" id="IPR044611">
    <property type="entry name" value="E3A/B/C-like"/>
</dbReference>
<dbReference type="GO" id="GO:0061630">
    <property type="term" value="F:ubiquitin protein ligase activity"/>
    <property type="evidence" value="ECO:0007669"/>
    <property type="project" value="UniProtKB-EC"/>
</dbReference>
<dbReference type="RefSeq" id="XP_025774452.1">
    <property type="nucleotide sequence ID" value="XM_025918667.1"/>
</dbReference>